<dbReference type="Pfam" id="PF12680">
    <property type="entry name" value="SnoaL_2"/>
    <property type="match status" value="1"/>
</dbReference>
<sequence>MSTAQSLTAHEVFHRLVGGVAGLAAGDMSQVERLAALYAEETYVEHPASPHEMPPLTSRADLRRHFTEIAQWIQQIDNYRAERVTIHDTTDPEVIVAEFVYTGGGQDGAFDIPCVFIMRVRNGEIVSSRDYFGPRIPVSG</sequence>
<feature type="domain" description="SnoaL-like" evidence="1">
    <location>
        <begin position="22"/>
        <end position="127"/>
    </location>
</feature>
<protein>
    <recommendedName>
        <fullName evidence="1">SnoaL-like domain-containing protein</fullName>
    </recommendedName>
</protein>
<proteinExistence type="predicted"/>
<dbReference type="Gene3D" id="3.10.450.50">
    <property type="match status" value="1"/>
</dbReference>
<dbReference type="RefSeq" id="WP_137813069.1">
    <property type="nucleotide sequence ID" value="NZ_BJFL01000005.1"/>
</dbReference>
<evidence type="ECO:0000313" key="2">
    <source>
        <dbReference type="EMBL" id="GDY29924.1"/>
    </source>
</evidence>
<comment type="caution">
    <text evidence="2">The sequence shown here is derived from an EMBL/GenBank/DDBJ whole genome shotgun (WGS) entry which is preliminary data.</text>
</comment>
<dbReference type="EMBL" id="BJFL01000005">
    <property type="protein sequence ID" value="GDY29924.1"/>
    <property type="molecule type" value="Genomic_DNA"/>
</dbReference>
<dbReference type="InterPro" id="IPR032710">
    <property type="entry name" value="NTF2-like_dom_sf"/>
</dbReference>
<accession>A0A4D4J397</accession>
<name>A0A4D4J397_9PSEU</name>
<gene>
    <name evidence="2" type="ORF">GTS_15570</name>
</gene>
<evidence type="ECO:0000259" key="1">
    <source>
        <dbReference type="Pfam" id="PF12680"/>
    </source>
</evidence>
<dbReference type="AlphaFoldDB" id="A0A4D4J397"/>
<dbReference type="InterPro" id="IPR037401">
    <property type="entry name" value="SnoaL-like"/>
</dbReference>
<dbReference type="OrthoDB" id="3681559at2"/>
<dbReference type="CDD" id="cd00531">
    <property type="entry name" value="NTF2_like"/>
    <property type="match status" value="1"/>
</dbReference>
<keyword evidence="3" id="KW-1185">Reference proteome</keyword>
<reference evidence="3" key="1">
    <citation type="submission" date="2019-04" db="EMBL/GenBank/DDBJ databases">
        <title>Draft genome sequence of Pseudonocardiaceae bacterium SL3-2-4.</title>
        <authorList>
            <person name="Ningsih F."/>
            <person name="Yokota A."/>
            <person name="Sakai Y."/>
            <person name="Nanatani K."/>
            <person name="Yabe S."/>
            <person name="Oetari A."/>
            <person name="Sjamsuridzal W."/>
        </authorList>
    </citation>
    <scope>NUCLEOTIDE SEQUENCE [LARGE SCALE GENOMIC DNA]</scope>
    <source>
        <strain evidence="3">SL3-2-4</strain>
    </source>
</reference>
<dbReference type="SUPFAM" id="SSF54427">
    <property type="entry name" value="NTF2-like"/>
    <property type="match status" value="1"/>
</dbReference>
<evidence type="ECO:0000313" key="3">
    <source>
        <dbReference type="Proteomes" id="UP000298860"/>
    </source>
</evidence>
<dbReference type="Proteomes" id="UP000298860">
    <property type="component" value="Unassembled WGS sequence"/>
</dbReference>
<organism evidence="2 3">
    <name type="scientific">Gandjariella thermophila</name>
    <dbReference type="NCBI Taxonomy" id="1931992"/>
    <lineage>
        <taxon>Bacteria</taxon>
        <taxon>Bacillati</taxon>
        <taxon>Actinomycetota</taxon>
        <taxon>Actinomycetes</taxon>
        <taxon>Pseudonocardiales</taxon>
        <taxon>Pseudonocardiaceae</taxon>
        <taxon>Gandjariella</taxon>
    </lineage>
</organism>